<dbReference type="InterPro" id="IPR013783">
    <property type="entry name" value="Ig-like_fold"/>
</dbReference>
<name>A0A2P8CWI5_9BACT</name>
<gene>
    <name evidence="1" type="ORF">B0I18_112144</name>
</gene>
<dbReference type="InterPro" id="IPR011467">
    <property type="entry name" value="DUF1573"/>
</dbReference>
<dbReference type="Gene3D" id="2.60.40.10">
    <property type="entry name" value="Immunoglobulins"/>
    <property type="match status" value="1"/>
</dbReference>
<evidence type="ECO:0000313" key="1">
    <source>
        <dbReference type="EMBL" id="PSK89342.1"/>
    </source>
</evidence>
<dbReference type="RefSeq" id="WP_106524986.1">
    <property type="nucleotide sequence ID" value="NZ_PYGD01000012.1"/>
</dbReference>
<dbReference type="Proteomes" id="UP000240572">
    <property type="component" value="Unassembled WGS sequence"/>
</dbReference>
<reference evidence="1 2" key="1">
    <citation type="submission" date="2018-03" db="EMBL/GenBank/DDBJ databases">
        <title>Genomic Encyclopedia of Type Strains, Phase III (KMG-III): the genomes of soil and plant-associated and newly described type strains.</title>
        <authorList>
            <person name="Whitman W."/>
        </authorList>
    </citation>
    <scope>NUCLEOTIDE SEQUENCE [LARGE SCALE GENOMIC DNA]</scope>
    <source>
        <strain evidence="1 2">CGMCC 1.12700</strain>
    </source>
</reference>
<dbReference type="Pfam" id="PF07610">
    <property type="entry name" value="DUF1573"/>
    <property type="match status" value="1"/>
</dbReference>
<protein>
    <submittedName>
        <fullName evidence="1">Uncharacterized protein DUF1573</fullName>
    </submittedName>
</protein>
<dbReference type="EMBL" id="PYGD01000012">
    <property type="protein sequence ID" value="PSK89342.1"/>
    <property type="molecule type" value="Genomic_DNA"/>
</dbReference>
<keyword evidence="2" id="KW-1185">Reference proteome</keyword>
<accession>A0A2P8CWI5</accession>
<dbReference type="OrthoDB" id="826619at2"/>
<dbReference type="AlphaFoldDB" id="A0A2P8CWI5"/>
<dbReference type="PANTHER" id="PTHR37833">
    <property type="entry name" value="LIPOPROTEIN-RELATED"/>
    <property type="match status" value="1"/>
</dbReference>
<dbReference type="PANTHER" id="PTHR37833:SF1">
    <property type="entry name" value="SIGNAL PEPTIDE PROTEIN"/>
    <property type="match status" value="1"/>
</dbReference>
<comment type="caution">
    <text evidence="1">The sequence shown here is derived from an EMBL/GenBank/DDBJ whole genome shotgun (WGS) entry which is preliminary data.</text>
</comment>
<organism evidence="1 2">
    <name type="scientific">Taibaiella chishuiensis</name>
    <dbReference type="NCBI Taxonomy" id="1434707"/>
    <lineage>
        <taxon>Bacteria</taxon>
        <taxon>Pseudomonadati</taxon>
        <taxon>Bacteroidota</taxon>
        <taxon>Chitinophagia</taxon>
        <taxon>Chitinophagales</taxon>
        <taxon>Chitinophagaceae</taxon>
        <taxon>Taibaiella</taxon>
    </lineage>
</organism>
<evidence type="ECO:0000313" key="2">
    <source>
        <dbReference type="Proteomes" id="UP000240572"/>
    </source>
</evidence>
<proteinExistence type="predicted"/>
<sequence>MNSQVKTILLTVLTLSVLTIALVEISGVSQRALFNKYGIGTQSGHSTELDERNEREAKVKEMPKTKMVIPEDKFNFGKIKEGEKVRHAFKFKNLGDNPLMISDAIVSCGCTVPSFSKDPILPGGEGEILVEFNSAGRKGHQQKNVLIVSNADREKISVSFEAEVE</sequence>